<reference evidence="3" key="2">
    <citation type="submission" date="2025-08" db="UniProtKB">
        <authorList>
            <consortium name="Ensembl"/>
        </authorList>
    </citation>
    <scope>IDENTIFICATION</scope>
</reference>
<feature type="domain" description="EGF-like" evidence="2">
    <location>
        <begin position="75"/>
        <end position="103"/>
    </location>
</feature>
<feature type="disulfide bond" evidence="1">
    <location>
        <begin position="93"/>
        <end position="102"/>
    </location>
</feature>
<proteinExistence type="predicted"/>
<name>A0A4W5PIX8_9TELE</name>
<dbReference type="SMART" id="SM00181">
    <property type="entry name" value="EGF"/>
    <property type="match status" value="2"/>
</dbReference>
<feature type="disulfide bond" evidence="1">
    <location>
        <begin position="64"/>
        <end position="73"/>
    </location>
</feature>
<keyword evidence="1" id="KW-1015">Disulfide bond</keyword>
<organism evidence="3 4">
    <name type="scientific">Hucho hucho</name>
    <name type="common">huchen</name>
    <dbReference type="NCBI Taxonomy" id="62062"/>
    <lineage>
        <taxon>Eukaryota</taxon>
        <taxon>Metazoa</taxon>
        <taxon>Chordata</taxon>
        <taxon>Craniata</taxon>
        <taxon>Vertebrata</taxon>
        <taxon>Euteleostomi</taxon>
        <taxon>Actinopterygii</taxon>
        <taxon>Neopterygii</taxon>
        <taxon>Teleostei</taxon>
        <taxon>Protacanthopterygii</taxon>
        <taxon>Salmoniformes</taxon>
        <taxon>Salmonidae</taxon>
        <taxon>Salmoninae</taxon>
        <taxon>Hucho</taxon>
    </lineage>
</organism>
<accession>A0A4W5PIX8</accession>
<dbReference type="InterPro" id="IPR000742">
    <property type="entry name" value="EGF"/>
</dbReference>
<reference evidence="3" key="3">
    <citation type="submission" date="2025-09" db="UniProtKB">
        <authorList>
            <consortium name="Ensembl"/>
        </authorList>
    </citation>
    <scope>IDENTIFICATION</scope>
</reference>
<dbReference type="Gene3D" id="2.10.25.10">
    <property type="entry name" value="Laminin"/>
    <property type="match status" value="2"/>
</dbReference>
<evidence type="ECO:0000256" key="1">
    <source>
        <dbReference type="PROSITE-ProRule" id="PRU00076"/>
    </source>
</evidence>
<dbReference type="Ensembl" id="ENSHHUT00000066748.1">
    <property type="protein sequence ID" value="ENSHHUP00000064551.1"/>
    <property type="gene ID" value="ENSHHUG00000038118.1"/>
</dbReference>
<keyword evidence="4" id="KW-1185">Reference proteome</keyword>
<evidence type="ECO:0000259" key="2">
    <source>
        <dbReference type="PROSITE" id="PS50026"/>
    </source>
</evidence>
<dbReference type="PROSITE" id="PS01186">
    <property type="entry name" value="EGF_2"/>
    <property type="match status" value="1"/>
</dbReference>
<feature type="domain" description="EGF-like" evidence="2">
    <location>
        <begin position="37"/>
        <end position="74"/>
    </location>
</feature>
<dbReference type="SUPFAM" id="SSF57196">
    <property type="entry name" value="EGF/Laminin"/>
    <property type="match status" value="1"/>
</dbReference>
<sequence length="118" mass="12742">VLDSTFSSRKPQAFEFSFVELVVVQVNSSSTPPTENRTVSCKGEGCENHPTCEYIGPGNYNCTCIQGFYGDNCEGECLCQNGGVCVDDGTCDCTSGFTGIYCQFGTYHIILYTVVPVS</sequence>
<dbReference type="Proteomes" id="UP000314982">
    <property type="component" value="Unassembled WGS sequence"/>
</dbReference>
<protein>
    <recommendedName>
        <fullName evidence="2">EGF-like domain-containing protein</fullName>
    </recommendedName>
</protein>
<comment type="caution">
    <text evidence="1">Lacks conserved residue(s) required for the propagation of feature annotation.</text>
</comment>
<evidence type="ECO:0000313" key="4">
    <source>
        <dbReference type="Proteomes" id="UP000314982"/>
    </source>
</evidence>
<reference evidence="4" key="1">
    <citation type="submission" date="2018-06" db="EMBL/GenBank/DDBJ databases">
        <title>Genome assembly of Danube salmon.</title>
        <authorList>
            <person name="Macqueen D.J."/>
            <person name="Gundappa M.K."/>
        </authorList>
    </citation>
    <scope>NUCLEOTIDE SEQUENCE [LARGE SCALE GENOMIC DNA]</scope>
</reference>
<evidence type="ECO:0000313" key="3">
    <source>
        <dbReference type="Ensembl" id="ENSHHUP00000064551.1"/>
    </source>
</evidence>
<dbReference type="AlphaFoldDB" id="A0A4W5PIX8"/>
<keyword evidence="1" id="KW-0245">EGF-like domain</keyword>
<dbReference type="PROSITE" id="PS00022">
    <property type="entry name" value="EGF_1"/>
    <property type="match status" value="2"/>
</dbReference>
<dbReference type="PROSITE" id="PS50026">
    <property type="entry name" value="EGF_3"/>
    <property type="match status" value="2"/>
</dbReference>